<sequence>MNNWNNLLPAIHSMQGEGRRGMEAGVAASLIELTVDEITEEYVCGVVRVLRAPSSLHDISCMDMLAAAASLFSDVSSCSLSMFKLEPGT</sequence>
<evidence type="ECO:0000313" key="1">
    <source>
        <dbReference type="EMBL" id="KAJ8618449.1"/>
    </source>
</evidence>
<proteinExistence type="predicted"/>
<name>A0ACC2KBV0_PERAE</name>
<keyword evidence="2" id="KW-1185">Reference proteome</keyword>
<protein>
    <submittedName>
        <fullName evidence="1">Uncharacterized protein</fullName>
    </submittedName>
</protein>
<gene>
    <name evidence="1" type="ORF">MRB53_014635</name>
</gene>
<comment type="caution">
    <text evidence="1">The sequence shown here is derived from an EMBL/GenBank/DDBJ whole genome shotgun (WGS) entry which is preliminary data.</text>
</comment>
<dbReference type="EMBL" id="CM056812">
    <property type="protein sequence ID" value="KAJ8618449.1"/>
    <property type="molecule type" value="Genomic_DNA"/>
</dbReference>
<accession>A0ACC2KBV0</accession>
<organism evidence="1 2">
    <name type="scientific">Persea americana</name>
    <name type="common">Avocado</name>
    <dbReference type="NCBI Taxonomy" id="3435"/>
    <lineage>
        <taxon>Eukaryota</taxon>
        <taxon>Viridiplantae</taxon>
        <taxon>Streptophyta</taxon>
        <taxon>Embryophyta</taxon>
        <taxon>Tracheophyta</taxon>
        <taxon>Spermatophyta</taxon>
        <taxon>Magnoliopsida</taxon>
        <taxon>Magnoliidae</taxon>
        <taxon>Laurales</taxon>
        <taxon>Lauraceae</taxon>
        <taxon>Persea</taxon>
    </lineage>
</organism>
<dbReference type="Proteomes" id="UP001234297">
    <property type="component" value="Chromosome 4"/>
</dbReference>
<reference evidence="1 2" key="1">
    <citation type="journal article" date="2022" name="Hortic Res">
        <title>A haplotype resolved chromosomal level avocado genome allows analysis of novel avocado genes.</title>
        <authorList>
            <person name="Nath O."/>
            <person name="Fletcher S.J."/>
            <person name="Hayward A."/>
            <person name="Shaw L.M."/>
            <person name="Masouleh A.K."/>
            <person name="Furtado A."/>
            <person name="Henry R.J."/>
            <person name="Mitter N."/>
        </authorList>
    </citation>
    <scope>NUCLEOTIDE SEQUENCE [LARGE SCALE GENOMIC DNA]</scope>
    <source>
        <strain evidence="2">cv. Hass</strain>
    </source>
</reference>
<evidence type="ECO:0000313" key="2">
    <source>
        <dbReference type="Proteomes" id="UP001234297"/>
    </source>
</evidence>